<evidence type="ECO:0000256" key="5">
    <source>
        <dbReference type="RuleBase" id="RU368024"/>
    </source>
</evidence>
<dbReference type="SUPFAM" id="SSF53474">
    <property type="entry name" value="alpha/beta-Hydrolases"/>
    <property type="match status" value="1"/>
</dbReference>
<dbReference type="Gene3D" id="2.130.10.120">
    <property type="entry name" value="Prolyl oligopeptidase, N-terminal domain"/>
    <property type="match status" value="1"/>
</dbReference>
<evidence type="ECO:0000256" key="4">
    <source>
        <dbReference type="ARBA" id="ARBA00022825"/>
    </source>
</evidence>
<dbReference type="InterPro" id="IPR029058">
    <property type="entry name" value="AB_hydrolase_fold"/>
</dbReference>
<dbReference type="InterPro" id="IPR023302">
    <property type="entry name" value="Pept_S9A_N"/>
</dbReference>
<gene>
    <name evidence="8" type="ordered locus">MTR_1g026370</name>
</gene>
<keyword evidence="3 5" id="KW-0378">Hydrolase</keyword>
<dbReference type="EnsemblPlants" id="KEH40255">
    <property type="protein sequence ID" value="KEH40255"/>
    <property type="gene ID" value="MTR_1g026370"/>
</dbReference>
<dbReference type="PANTHER" id="PTHR42881:SF14">
    <property type="entry name" value="PROLYL ENDOPEPTIDASE"/>
    <property type="match status" value="1"/>
</dbReference>
<dbReference type="GO" id="GO:0004252">
    <property type="term" value="F:serine-type endopeptidase activity"/>
    <property type="evidence" value="ECO:0007669"/>
    <property type="project" value="UniProtKB-UniRule"/>
</dbReference>
<comment type="similarity">
    <text evidence="1 5">Belongs to the peptidase S9A family.</text>
</comment>
<dbReference type="GO" id="GO:0005829">
    <property type="term" value="C:cytosol"/>
    <property type="evidence" value="ECO:0000318"/>
    <property type="project" value="GO_Central"/>
</dbReference>
<proteinExistence type="inferred from homology"/>
<evidence type="ECO:0000256" key="1">
    <source>
        <dbReference type="ARBA" id="ARBA00005228"/>
    </source>
</evidence>
<dbReference type="AlphaFoldDB" id="A0A072VQ46"/>
<dbReference type="Gene3D" id="3.40.50.1820">
    <property type="entry name" value="alpha/beta hydrolase"/>
    <property type="match status" value="2"/>
</dbReference>
<protein>
    <recommendedName>
        <fullName evidence="5">Prolyl endopeptidase</fullName>
        <ecNumber evidence="5">3.4.21.-</ecNumber>
    </recommendedName>
</protein>
<accession>A0A072VQ46</accession>
<feature type="domain" description="Peptidase S9A N-terminal" evidence="7">
    <location>
        <begin position="49"/>
        <end position="251"/>
    </location>
</feature>
<name>A0A072VQ46_MEDTR</name>
<dbReference type="GO" id="GO:0070012">
    <property type="term" value="F:oligopeptidase activity"/>
    <property type="evidence" value="ECO:0000318"/>
    <property type="project" value="GO_Central"/>
</dbReference>
<sequence>MWLENPDAEEVKEFVQKQVVLTDSVLKTCDCRAKLGETIKKDGEVVDAGTETTVNLYQELYYHFLGTDQSEDILCWRDLKNSKYMFDSSVTGDGKYVLLSINEGCDPVNKMYYFDLSELPNGLEGFQNENAFLPFVELIDNFDAMYQAIANDDTVFTFLTNKNAPKYKLVRVDLKEPNTWTDVIQESEKDVLKEAYAVNVRDLETGSLQHQLPIDIGTVSEISSRRKDSVVYIGFTSFLTPSIIYQCNIGRTQIPDMKIFREIVVPGFDRSEFHVNQVFAPSKDGTKIPMFIVARKDIILDGSHPCLLYGYGGYNISLTPSFSVSHIVLARYLGFVFCIANIRGGGEYGEEWHKAASLSNKQNCFDDFISLAEYLVSTGYTQPKKLCIEGGSNGGLLVVPQIHIGHAWTSEFGSPDKEEEFHWLIKYSPLHNVWRPWEQHPDKSIQYPPTMLLIADHDDRVVPLHSLKLLATMQYVLVTSLDKSPQTNPIIARIECKAGHGAGRPTQKIIDEAADTYTFMAKMLEAHWIE</sequence>
<dbReference type="InterPro" id="IPR002470">
    <property type="entry name" value="Peptidase_S9A"/>
</dbReference>
<feature type="domain" description="Peptidase S9 prolyl oligopeptidase catalytic" evidence="6">
    <location>
        <begin position="320"/>
        <end position="398"/>
    </location>
</feature>
<dbReference type="Proteomes" id="UP000002051">
    <property type="component" value="Unassembled WGS sequence"/>
</dbReference>
<evidence type="ECO:0000259" key="7">
    <source>
        <dbReference type="Pfam" id="PF02897"/>
    </source>
</evidence>
<dbReference type="Pfam" id="PF02897">
    <property type="entry name" value="Peptidase_S9_N"/>
    <property type="match status" value="1"/>
</dbReference>
<dbReference type="SUPFAM" id="SSF50993">
    <property type="entry name" value="Peptidase/esterase 'gauge' domain"/>
    <property type="match status" value="1"/>
</dbReference>
<dbReference type="HOGENOM" id="CLU_011290_1_2_1"/>
<reference evidence="8 10" key="2">
    <citation type="journal article" date="2014" name="BMC Genomics">
        <title>An improved genome release (version Mt4.0) for the model legume Medicago truncatula.</title>
        <authorList>
            <person name="Tang H."/>
            <person name="Krishnakumar V."/>
            <person name="Bidwell S."/>
            <person name="Rosen B."/>
            <person name="Chan A."/>
            <person name="Zhou S."/>
            <person name="Gentzbittel L."/>
            <person name="Childs K.L."/>
            <person name="Yandell M."/>
            <person name="Gundlach H."/>
            <person name="Mayer K.F."/>
            <person name="Schwartz D.C."/>
            <person name="Town C.D."/>
        </authorList>
    </citation>
    <scope>GENOME REANNOTATION</scope>
    <source>
        <strain evidence="8">A17</strain>
        <strain evidence="9 10">cv. Jemalong A17</strain>
    </source>
</reference>
<dbReference type="STRING" id="3880.A0A072VQ46"/>
<evidence type="ECO:0000256" key="3">
    <source>
        <dbReference type="ARBA" id="ARBA00022801"/>
    </source>
</evidence>
<dbReference type="InterPro" id="IPR001375">
    <property type="entry name" value="Peptidase_S9_cat"/>
</dbReference>
<reference evidence="9" key="3">
    <citation type="submission" date="2015-04" db="UniProtKB">
        <authorList>
            <consortium name="EnsemblPlants"/>
        </authorList>
    </citation>
    <scope>IDENTIFICATION</scope>
    <source>
        <strain evidence="9">cv. Jemalong A17</strain>
    </source>
</reference>
<dbReference type="InterPro" id="IPR051167">
    <property type="entry name" value="Prolyl_oligopep/macrocyclase"/>
</dbReference>
<dbReference type="Pfam" id="PF00326">
    <property type="entry name" value="Peptidase_S9"/>
    <property type="match status" value="2"/>
</dbReference>
<dbReference type="EMBL" id="CM001217">
    <property type="protein sequence ID" value="KEH40255.1"/>
    <property type="molecule type" value="Genomic_DNA"/>
</dbReference>
<evidence type="ECO:0000259" key="6">
    <source>
        <dbReference type="Pfam" id="PF00326"/>
    </source>
</evidence>
<dbReference type="PANTHER" id="PTHR42881">
    <property type="entry name" value="PROLYL ENDOPEPTIDASE"/>
    <property type="match status" value="1"/>
</dbReference>
<organism evidence="8 10">
    <name type="scientific">Medicago truncatula</name>
    <name type="common">Barrel medic</name>
    <name type="synonym">Medicago tribuloides</name>
    <dbReference type="NCBI Taxonomy" id="3880"/>
    <lineage>
        <taxon>Eukaryota</taxon>
        <taxon>Viridiplantae</taxon>
        <taxon>Streptophyta</taxon>
        <taxon>Embryophyta</taxon>
        <taxon>Tracheophyta</taxon>
        <taxon>Spermatophyta</taxon>
        <taxon>Magnoliopsida</taxon>
        <taxon>eudicotyledons</taxon>
        <taxon>Gunneridae</taxon>
        <taxon>Pentapetalae</taxon>
        <taxon>rosids</taxon>
        <taxon>fabids</taxon>
        <taxon>Fabales</taxon>
        <taxon>Fabaceae</taxon>
        <taxon>Papilionoideae</taxon>
        <taxon>50 kb inversion clade</taxon>
        <taxon>NPAAA clade</taxon>
        <taxon>Hologalegina</taxon>
        <taxon>IRL clade</taxon>
        <taxon>Trifolieae</taxon>
        <taxon>Medicago</taxon>
    </lineage>
</organism>
<evidence type="ECO:0000313" key="9">
    <source>
        <dbReference type="EnsemblPlants" id="KEH40255"/>
    </source>
</evidence>
<dbReference type="EC" id="3.4.21.-" evidence="5"/>
<evidence type="ECO:0000313" key="8">
    <source>
        <dbReference type="EMBL" id="KEH40255.1"/>
    </source>
</evidence>
<evidence type="ECO:0000313" key="10">
    <source>
        <dbReference type="Proteomes" id="UP000002051"/>
    </source>
</evidence>
<dbReference type="PRINTS" id="PR00862">
    <property type="entry name" value="PROLIGOPTASE"/>
</dbReference>
<dbReference type="GO" id="GO:0006508">
    <property type="term" value="P:proteolysis"/>
    <property type="evidence" value="ECO:0007669"/>
    <property type="project" value="UniProtKB-KW"/>
</dbReference>
<keyword evidence="10" id="KW-1185">Reference proteome</keyword>
<evidence type="ECO:0000256" key="2">
    <source>
        <dbReference type="ARBA" id="ARBA00022670"/>
    </source>
</evidence>
<reference evidence="8 10" key="1">
    <citation type="journal article" date="2011" name="Nature">
        <title>The Medicago genome provides insight into the evolution of rhizobial symbioses.</title>
        <authorList>
            <person name="Young N.D."/>
            <person name="Debelle F."/>
            <person name="Oldroyd G.E."/>
            <person name="Geurts R."/>
            <person name="Cannon S.B."/>
            <person name="Udvardi M.K."/>
            <person name="Benedito V.A."/>
            <person name="Mayer K.F."/>
            <person name="Gouzy J."/>
            <person name="Schoof H."/>
            <person name="Van de Peer Y."/>
            <person name="Proost S."/>
            <person name="Cook D.R."/>
            <person name="Meyers B.C."/>
            <person name="Spannagl M."/>
            <person name="Cheung F."/>
            <person name="De Mita S."/>
            <person name="Krishnakumar V."/>
            <person name="Gundlach H."/>
            <person name="Zhou S."/>
            <person name="Mudge J."/>
            <person name="Bharti A.K."/>
            <person name="Murray J.D."/>
            <person name="Naoumkina M.A."/>
            <person name="Rosen B."/>
            <person name="Silverstein K.A."/>
            <person name="Tang H."/>
            <person name="Rombauts S."/>
            <person name="Zhao P.X."/>
            <person name="Zhou P."/>
            <person name="Barbe V."/>
            <person name="Bardou P."/>
            <person name="Bechner M."/>
            <person name="Bellec A."/>
            <person name="Berger A."/>
            <person name="Berges H."/>
            <person name="Bidwell S."/>
            <person name="Bisseling T."/>
            <person name="Choisne N."/>
            <person name="Couloux A."/>
            <person name="Denny R."/>
            <person name="Deshpande S."/>
            <person name="Dai X."/>
            <person name="Doyle J.J."/>
            <person name="Dudez A.M."/>
            <person name="Farmer A.D."/>
            <person name="Fouteau S."/>
            <person name="Franken C."/>
            <person name="Gibelin C."/>
            <person name="Gish J."/>
            <person name="Goldstein S."/>
            <person name="Gonzalez A.J."/>
            <person name="Green P.J."/>
            <person name="Hallab A."/>
            <person name="Hartog M."/>
            <person name="Hua A."/>
            <person name="Humphray S.J."/>
            <person name="Jeong D.H."/>
            <person name="Jing Y."/>
            <person name="Jocker A."/>
            <person name="Kenton S.M."/>
            <person name="Kim D.J."/>
            <person name="Klee K."/>
            <person name="Lai H."/>
            <person name="Lang C."/>
            <person name="Lin S."/>
            <person name="Macmil S.L."/>
            <person name="Magdelenat G."/>
            <person name="Matthews L."/>
            <person name="McCorrison J."/>
            <person name="Monaghan E.L."/>
            <person name="Mun J.H."/>
            <person name="Najar F.Z."/>
            <person name="Nicholson C."/>
            <person name="Noirot C."/>
            <person name="O'Bleness M."/>
            <person name="Paule C.R."/>
            <person name="Poulain J."/>
            <person name="Prion F."/>
            <person name="Qin B."/>
            <person name="Qu C."/>
            <person name="Retzel E.F."/>
            <person name="Riddle C."/>
            <person name="Sallet E."/>
            <person name="Samain S."/>
            <person name="Samson N."/>
            <person name="Sanders I."/>
            <person name="Saurat O."/>
            <person name="Scarpelli C."/>
            <person name="Schiex T."/>
            <person name="Segurens B."/>
            <person name="Severin A.J."/>
            <person name="Sherrier D.J."/>
            <person name="Shi R."/>
            <person name="Sims S."/>
            <person name="Singer S.R."/>
            <person name="Sinharoy S."/>
            <person name="Sterck L."/>
            <person name="Viollet A."/>
            <person name="Wang B.B."/>
            <person name="Wang K."/>
            <person name="Wang M."/>
            <person name="Wang X."/>
            <person name="Warfsmann J."/>
            <person name="Weissenbach J."/>
            <person name="White D.D."/>
            <person name="White J.D."/>
            <person name="Wiley G.B."/>
            <person name="Wincker P."/>
            <person name="Xing Y."/>
            <person name="Yang L."/>
            <person name="Yao Z."/>
            <person name="Ying F."/>
            <person name="Zhai J."/>
            <person name="Zhou L."/>
            <person name="Zuber A."/>
            <person name="Denarie J."/>
            <person name="Dixon R.A."/>
            <person name="May G.D."/>
            <person name="Schwartz D.C."/>
            <person name="Rogers J."/>
            <person name="Quetier F."/>
            <person name="Town C.D."/>
            <person name="Roe B.A."/>
        </authorList>
    </citation>
    <scope>NUCLEOTIDE SEQUENCE [LARGE SCALE GENOMIC DNA]</scope>
    <source>
        <strain evidence="8">A17</strain>
        <strain evidence="9 10">cv. Jemalong A17</strain>
    </source>
</reference>
<keyword evidence="2 5" id="KW-0645">Protease</keyword>
<keyword evidence="4 5" id="KW-0720">Serine protease</keyword>
<feature type="domain" description="Peptidase S9 prolyl oligopeptidase catalytic" evidence="6">
    <location>
        <begin position="404"/>
        <end position="525"/>
    </location>
</feature>